<dbReference type="GO" id="GO:0071944">
    <property type="term" value="C:cell periphery"/>
    <property type="evidence" value="ECO:0007669"/>
    <property type="project" value="UniProtKB-ARBA"/>
</dbReference>
<dbReference type="GO" id="GO:0016020">
    <property type="term" value="C:membrane"/>
    <property type="evidence" value="ECO:0007669"/>
    <property type="project" value="UniProtKB-SubCell"/>
</dbReference>
<dbReference type="OrthoDB" id="5367645at2759"/>
<feature type="signal peptide" evidence="7">
    <location>
        <begin position="1"/>
        <end position="25"/>
    </location>
</feature>
<evidence type="ECO:0000256" key="6">
    <source>
        <dbReference type="SAM" id="Phobius"/>
    </source>
</evidence>
<feature type="transmembrane region" description="Helical" evidence="6">
    <location>
        <begin position="178"/>
        <end position="201"/>
    </location>
</feature>
<dbReference type="RefSeq" id="XP_030991138.1">
    <property type="nucleotide sequence ID" value="XM_031144267.1"/>
</dbReference>
<dbReference type="InParanoid" id="A0A507APV0"/>
<feature type="chain" id="PRO_5021263624" evidence="7">
    <location>
        <begin position="26"/>
        <end position="474"/>
    </location>
</feature>
<sequence>MCRKHSAAFLSSLLLIGTFTGQVGANGEHGVTFLFPVGGKDVYNKGDTVKVTYTTPFSEPRLYTWFQKQLASPFNSSELILLDFSSDDCWFNLRPGDVAGFGANSDHFKVMPDERPQKTTWGLEVQLPTATASISTSSSSTSRVTSTGTSSSSSTAKATATSVPEAGRSKDGLSAGEIAGICIGTVTLAVLLASVGVACYIRRRKQRTLRGGVVNYSQAPGSDQYSRGEKFSVTPYSSLHSGSSYRPLSGTDSQTAVSGHGSPSQGSAKTYAKTSNINMTSLSEGYFRHDTGAAELRSGGFGLDGSVVNDNPNFEQSQQTQQGQTSYELYQTLPPNQGPHEIHGATHEQRAPPYQHAQNLGLPDVRSPGSVQATPIGYVGGFKSKEEEAGFGLRDQAAKAHVGITRPPEPAELPSKDSYRGYGEEYEMPVIQGPSRFKQPLRMDDMVEQKVWFPPTDLPQTKHANASSHHRPGG</sequence>
<evidence type="ECO:0000256" key="1">
    <source>
        <dbReference type="ARBA" id="ARBA00004167"/>
    </source>
</evidence>
<evidence type="ECO:0000256" key="3">
    <source>
        <dbReference type="ARBA" id="ARBA00022989"/>
    </source>
</evidence>
<dbReference type="GeneID" id="41976762"/>
<feature type="region of interest" description="Disordered" evidence="5">
    <location>
        <begin position="236"/>
        <end position="270"/>
    </location>
</feature>
<evidence type="ECO:0000313" key="8">
    <source>
        <dbReference type="EMBL" id="TPX09427.1"/>
    </source>
</evidence>
<dbReference type="InterPro" id="IPR051694">
    <property type="entry name" value="Immunoregulatory_rcpt-like"/>
</dbReference>
<evidence type="ECO:0000313" key="9">
    <source>
        <dbReference type="Proteomes" id="UP000319257"/>
    </source>
</evidence>
<keyword evidence="2 6" id="KW-0812">Transmembrane</keyword>
<accession>A0A507APV0</accession>
<evidence type="ECO:0000256" key="4">
    <source>
        <dbReference type="ARBA" id="ARBA00023136"/>
    </source>
</evidence>
<comment type="caution">
    <text evidence="8">The sequence shown here is derived from an EMBL/GenBank/DDBJ whole genome shotgun (WGS) entry which is preliminary data.</text>
</comment>
<keyword evidence="4 6" id="KW-0472">Membrane</keyword>
<proteinExistence type="predicted"/>
<feature type="region of interest" description="Disordered" evidence="5">
    <location>
        <begin position="134"/>
        <end position="170"/>
    </location>
</feature>
<organism evidence="8 9">
    <name type="scientific">Thyridium curvatum</name>
    <dbReference type="NCBI Taxonomy" id="1093900"/>
    <lineage>
        <taxon>Eukaryota</taxon>
        <taxon>Fungi</taxon>
        <taxon>Dikarya</taxon>
        <taxon>Ascomycota</taxon>
        <taxon>Pezizomycotina</taxon>
        <taxon>Sordariomycetes</taxon>
        <taxon>Sordariomycetidae</taxon>
        <taxon>Thyridiales</taxon>
        <taxon>Thyridiaceae</taxon>
        <taxon>Thyridium</taxon>
    </lineage>
</organism>
<reference evidence="8 9" key="1">
    <citation type="submission" date="2019-06" db="EMBL/GenBank/DDBJ databases">
        <title>Draft genome sequence of the filamentous fungus Phialemoniopsis curvata isolated from diesel fuel.</title>
        <authorList>
            <person name="Varaljay V.A."/>
            <person name="Lyon W.J."/>
            <person name="Crouch A.L."/>
            <person name="Drake C.E."/>
            <person name="Hollomon J.M."/>
            <person name="Nadeau L.J."/>
            <person name="Nunn H.S."/>
            <person name="Stevenson B.S."/>
            <person name="Bojanowski C.L."/>
            <person name="Crookes-Goodson W.J."/>
        </authorList>
    </citation>
    <scope>NUCLEOTIDE SEQUENCE [LARGE SCALE GENOMIC DNA]</scope>
    <source>
        <strain evidence="8 9">D216</strain>
    </source>
</reference>
<feature type="region of interest" description="Disordered" evidence="5">
    <location>
        <begin position="453"/>
        <end position="474"/>
    </location>
</feature>
<dbReference type="AlphaFoldDB" id="A0A507APV0"/>
<dbReference type="Proteomes" id="UP000319257">
    <property type="component" value="Unassembled WGS sequence"/>
</dbReference>
<gene>
    <name evidence="8" type="ORF">E0L32_009315</name>
</gene>
<evidence type="ECO:0000256" key="7">
    <source>
        <dbReference type="SAM" id="SignalP"/>
    </source>
</evidence>
<dbReference type="PANTHER" id="PTHR15549">
    <property type="entry name" value="PAIRED IMMUNOGLOBULIN-LIKE TYPE 2 RECEPTOR"/>
    <property type="match status" value="1"/>
</dbReference>
<feature type="compositionally biased region" description="Polar residues" evidence="5">
    <location>
        <begin position="458"/>
        <end position="467"/>
    </location>
</feature>
<dbReference type="EMBL" id="SKBQ01000067">
    <property type="protein sequence ID" value="TPX09427.1"/>
    <property type="molecule type" value="Genomic_DNA"/>
</dbReference>
<keyword evidence="3 6" id="KW-1133">Transmembrane helix</keyword>
<evidence type="ECO:0000256" key="5">
    <source>
        <dbReference type="SAM" id="MobiDB-lite"/>
    </source>
</evidence>
<keyword evidence="9" id="KW-1185">Reference proteome</keyword>
<keyword evidence="7" id="KW-0732">Signal</keyword>
<comment type="subcellular location">
    <subcellularLocation>
        <location evidence="1">Membrane</location>
        <topology evidence="1">Single-pass membrane protein</topology>
    </subcellularLocation>
</comment>
<evidence type="ECO:0000256" key="2">
    <source>
        <dbReference type="ARBA" id="ARBA00022692"/>
    </source>
</evidence>
<feature type="compositionally biased region" description="Low complexity" evidence="5">
    <location>
        <begin position="134"/>
        <end position="162"/>
    </location>
</feature>
<protein>
    <submittedName>
        <fullName evidence="8">Uncharacterized protein</fullName>
    </submittedName>
</protein>
<dbReference type="STRING" id="1093900.A0A507APV0"/>
<name>A0A507APV0_9PEZI</name>